<sequence length="174" mass="19866">MLPAKLEDRCVLSDTLVYIFESQPLKQGSLNFLWETAEKCKIFEHSIVAVQILQSYIKAIPSEGRKNFSRLHEMLLRRNDIFQIEVLQLAVCCGTVISTAKAKLNELVAPKFRIPSTDNFFQVAIKQLTDHLDLPKSHRFFHRAKLTFQAVYALCESPDELCNDVISSVLCHKA</sequence>
<dbReference type="WBParaSite" id="PDA_v2.g942.t1">
    <property type="protein sequence ID" value="PDA_v2.g942.t1"/>
    <property type="gene ID" value="PDA_v2.g942"/>
</dbReference>
<evidence type="ECO:0000313" key="2">
    <source>
        <dbReference type="WBParaSite" id="PDA_v2.g942.t1"/>
    </source>
</evidence>
<accession>A0A914RCR4</accession>
<dbReference type="AlphaFoldDB" id="A0A914RCR4"/>
<dbReference type="Proteomes" id="UP000887578">
    <property type="component" value="Unplaced"/>
</dbReference>
<name>A0A914RCR4_9BILA</name>
<keyword evidence="1" id="KW-1185">Reference proteome</keyword>
<reference evidence="2" key="1">
    <citation type="submission" date="2022-11" db="UniProtKB">
        <authorList>
            <consortium name="WormBaseParasite"/>
        </authorList>
    </citation>
    <scope>IDENTIFICATION</scope>
</reference>
<protein>
    <submittedName>
        <fullName evidence="2">Uncharacterized protein</fullName>
    </submittedName>
</protein>
<organism evidence="1 2">
    <name type="scientific">Panagrolaimus davidi</name>
    <dbReference type="NCBI Taxonomy" id="227884"/>
    <lineage>
        <taxon>Eukaryota</taxon>
        <taxon>Metazoa</taxon>
        <taxon>Ecdysozoa</taxon>
        <taxon>Nematoda</taxon>
        <taxon>Chromadorea</taxon>
        <taxon>Rhabditida</taxon>
        <taxon>Tylenchina</taxon>
        <taxon>Panagrolaimomorpha</taxon>
        <taxon>Panagrolaimoidea</taxon>
        <taxon>Panagrolaimidae</taxon>
        <taxon>Panagrolaimus</taxon>
    </lineage>
</organism>
<evidence type="ECO:0000313" key="1">
    <source>
        <dbReference type="Proteomes" id="UP000887578"/>
    </source>
</evidence>
<proteinExistence type="predicted"/>